<dbReference type="PROSITE" id="PS50097">
    <property type="entry name" value="BTB"/>
    <property type="match status" value="1"/>
</dbReference>
<dbReference type="PANTHER" id="PTHR45982">
    <property type="entry name" value="REGULATOR OF CHROMOSOME CONDENSATION"/>
    <property type="match status" value="1"/>
</dbReference>
<feature type="domain" description="BTB" evidence="5">
    <location>
        <begin position="514"/>
        <end position="580"/>
    </location>
</feature>
<evidence type="ECO:0000313" key="7">
    <source>
        <dbReference type="Proteomes" id="UP001146793"/>
    </source>
</evidence>
<dbReference type="InterPro" id="IPR058923">
    <property type="entry name" value="RCC1-like_dom"/>
</dbReference>
<dbReference type="InterPro" id="IPR000408">
    <property type="entry name" value="Reg_chr_condens"/>
</dbReference>
<dbReference type="PROSITE" id="PS50012">
    <property type="entry name" value="RCC1_3"/>
    <property type="match status" value="3"/>
</dbReference>
<dbReference type="Gene3D" id="2.130.10.30">
    <property type="entry name" value="Regulator of chromosome condensation 1/beta-lactamase-inhibitor protein II"/>
    <property type="match status" value="1"/>
</dbReference>
<dbReference type="InterPro" id="IPR011333">
    <property type="entry name" value="SKP1/BTB/POZ_sf"/>
</dbReference>
<dbReference type="PROSITE" id="PS00626">
    <property type="entry name" value="RCC1_2"/>
    <property type="match status" value="1"/>
</dbReference>
<evidence type="ECO:0000313" key="6">
    <source>
        <dbReference type="EMBL" id="KAJ3444226.1"/>
    </source>
</evidence>
<evidence type="ECO:0000256" key="4">
    <source>
        <dbReference type="SAM" id="MobiDB-lite"/>
    </source>
</evidence>
<dbReference type="InterPro" id="IPR009091">
    <property type="entry name" value="RCC1/BLIP-II"/>
</dbReference>
<dbReference type="CDD" id="cd18186">
    <property type="entry name" value="BTB_POZ_ZBTB_KLHL-like"/>
    <property type="match status" value="1"/>
</dbReference>
<dbReference type="GO" id="GO:0005085">
    <property type="term" value="F:guanyl-nucleotide exchange factor activity"/>
    <property type="evidence" value="ECO:0007669"/>
    <property type="project" value="TreeGrafter"/>
</dbReference>
<dbReference type="GO" id="GO:0005737">
    <property type="term" value="C:cytoplasm"/>
    <property type="evidence" value="ECO:0007669"/>
    <property type="project" value="TreeGrafter"/>
</dbReference>
<evidence type="ECO:0000259" key="5">
    <source>
        <dbReference type="PROSITE" id="PS50097"/>
    </source>
</evidence>
<dbReference type="Gene3D" id="3.30.710.10">
    <property type="entry name" value="Potassium Channel Kv1.1, Chain A"/>
    <property type="match status" value="1"/>
</dbReference>
<dbReference type="SUPFAM" id="SSF54695">
    <property type="entry name" value="POZ domain"/>
    <property type="match status" value="1"/>
</dbReference>
<evidence type="ECO:0000256" key="3">
    <source>
        <dbReference type="PROSITE-ProRule" id="PRU00235"/>
    </source>
</evidence>
<feature type="repeat" description="RCC1" evidence="3">
    <location>
        <begin position="263"/>
        <end position="310"/>
    </location>
</feature>
<evidence type="ECO:0000256" key="1">
    <source>
        <dbReference type="ARBA" id="ARBA00022658"/>
    </source>
</evidence>
<protein>
    <submittedName>
        <fullName evidence="6">Btk-binding protein-related</fullName>
    </submittedName>
</protein>
<dbReference type="AlphaFoldDB" id="A0AAV7ZQE8"/>
<feature type="repeat" description="RCC1" evidence="3">
    <location>
        <begin position="101"/>
        <end position="155"/>
    </location>
</feature>
<dbReference type="Proteomes" id="UP001146793">
    <property type="component" value="Unassembled WGS sequence"/>
</dbReference>
<reference evidence="6" key="1">
    <citation type="submission" date="2022-08" db="EMBL/GenBank/DDBJ databases">
        <title>Novel sulphate-reducing endosymbionts in the free-living metamonad Anaeramoeba.</title>
        <authorList>
            <person name="Jerlstrom-Hultqvist J."/>
            <person name="Cepicka I."/>
            <person name="Gallot-Lavallee L."/>
            <person name="Salas-Leiva D."/>
            <person name="Curtis B.A."/>
            <person name="Zahonova K."/>
            <person name="Pipaliya S."/>
            <person name="Dacks J."/>
            <person name="Roger A.J."/>
        </authorList>
    </citation>
    <scope>NUCLEOTIDE SEQUENCE</scope>
    <source>
        <strain evidence="6">Busselton2</strain>
    </source>
</reference>
<accession>A0AAV7ZQE8</accession>
<sequence length="636" mass="73565">MTTYVFGGISTSRPTNKKHYSTIPSIRLTTDHNIRSFPGINRVMQIVSGRFQTLTLDARGKIRLFSADTGQLGEMIPNIEKEKIKKLYCGFTHFFMETISGRLFVFGDNSFGKAGFNMSKKRIKTPTEITFFKERGLKIKSIFASCQMSIFLCQNGRLFTTGLSPFSHRGDLTTEEVKCEPHLELNKVSRAFLGYGSHHFFYIRKGKLFGIGKNEVGQLGLSKSICEERITSPNEIKTFNEEEIARIKKICMGLLHSVLLLDKKVWSCGHKECSGLGKSVSIFTKISKLKNVNILKISTGMRHTIALSEENVFYGWGDSVCGQLGIQKNDWIKLPKKFKKPKLEKNEIWTIYSGYFNSFVFKPTYSTLQDDLIQLLKFQTYGSEKIGKYKVDPILLENRLGLKFEQISKRCTSFSDPEIFNLLLWCYGMTRQYNTANLIHNSTTSNNKNDKKKRRKSHSSQCENSKRSCFEKEFKPLNIKQLEKSLNALQIENQYKEKPFSKIIQDLYENQESKDFTIKIKNEKEIKIHKFILQARSTYFRQLFNSQSWIRSWNDPKVSSIPALNILIEFLYFDQIDISNFCKDLETALGLAEHYQIDGINSFKRKIKEFKKKNLEYSAFSNLSLSIKTEDLMFKK</sequence>
<keyword evidence="2" id="KW-0677">Repeat</keyword>
<dbReference type="InterPro" id="IPR051553">
    <property type="entry name" value="Ran_GTPase-activating"/>
</dbReference>
<organism evidence="6 7">
    <name type="scientific">Anaeramoeba flamelloides</name>
    <dbReference type="NCBI Taxonomy" id="1746091"/>
    <lineage>
        <taxon>Eukaryota</taxon>
        <taxon>Metamonada</taxon>
        <taxon>Anaeramoebidae</taxon>
        <taxon>Anaeramoeba</taxon>
    </lineage>
</organism>
<dbReference type="InterPro" id="IPR000210">
    <property type="entry name" value="BTB/POZ_dom"/>
</dbReference>
<dbReference type="SUPFAM" id="SSF50985">
    <property type="entry name" value="RCC1/BLIP-II"/>
    <property type="match status" value="1"/>
</dbReference>
<comment type="caution">
    <text evidence="6">The sequence shown here is derived from an EMBL/GenBank/DDBJ whole genome shotgun (WGS) entry which is preliminary data.</text>
</comment>
<dbReference type="EMBL" id="JANTQA010000023">
    <property type="protein sequence ID" value="KAJ3444226.1"/>
    <property type="molecule type" value="Genomic_DNA"/>
</dbReference>
<feature type="repeat" description="RCC1" evidence="3">
    <location>
        <begin position="206"/>
        <end position="263"/>
    </location>
</feature>
<keyword evidence="1" id="KW-0344">Guanine-nucleotide releasing factor</keyword>
<feature type="region of interest" description="Disordered" evidence="4">
    <location>
        <begin position="440"/>
        <end position="462"/>
    </location>
</feature>
<gene>
    <name evidence="6" type="ORF">M0812_10078</name>
</gene>
<proteinExistence type="predicted"/>
<dbReference type="Pfam" id="PF00651">
    <property type="entry name" value="BTB"/>
    <property type="match status" value="1"/>
</dbReference>
<dbReference type="Pfam" id="PF25390">
    <property type="entry name" value="WD40_RLD"/>
    <property type="match status" value="1"/>
</dbReference>
<dbReference type="PANTHER" id="PTHR45982:SF1">
    <property type="entry name" value="REGULATOR OF CHROMOSOME CONDENSATION"/>
    <property type="match status" value="1"/>
</dbReference>
<name>A0AAV7ZQE8_9EUKA</name>
<evidence type="ECO:0000256" key="2">
    <source>
        <dbReference type="ARBA" id="ARBA00022737"/>
    </source>
</evidence>
<dbReference type="SMART" id="SM00225">
    <property type="entry name" value="BTB"/>
    <property type="match status" value="1"/>
</dbReference>